<evidence type="ECO:0000256" key="1">
    <source>
        <dbReference type="SAM" id="Phobius"/>
    </source>
</evidence>
<organism evidence="2 3">
    <name type="scientific">Actinocatenispora rupis</name>
    <dbReference type="NCBI Taxonomy" id="519421"/>
    <lineage>
        <taxon>Bacteria</taxon>
        <taxon>Bacillati</taxon>
        <taxon>Actinomycetota</taxon>
        <taxon>Actinomycetes</taxon>
        <taxon>Micromonosporales</taxon>
        <taxon>Micromonosporaceae</taxon>
        <taxon>Actinocatenispora</taxon>
    </lineage>
</organism>
<dbReference type="Proteomes" id="UP000612808">
    <property type="component" value="Unassembled WGS sequence"/>
</dbReference>
<dbReference type="RefSeq" id="WP_203659624.1">
    <property type="nucleotide sequence ID" value="NZ_BAAAZM010000008.1"/>
</dbReference>
<protein>
    <recommendedName>
        <fullName evidence="4">DUF3592 domain-containing protein</fullName>
    </recommendedName>
</protein>
<dbReference type="EMBL" id="BOMB01000021">
    <property type="protein sequence ID" value="GID13039.1"/>
    <property type="molecule type" value="Genomic_DNA"/>
</dbReference>
<feature type="transmembrane region" description="Helical" evidence="1">
    <location>
        <begin position="64"/>
        <end position="83"/>
    </location>
</feature>
<name>A0A8J3NB61_9ACTN</name>
<evidence type="ECO:0000313" key="3">
    <source>
        <dbReference type="Proteomes" id="UP000612808"/>
    </source>
</evidence>
<proteinExistence type="predicted"/>
<evidence type="ECO:0008006" key="4">
    <source>
        <dbReference type="Google" id="ProtNLM"/>
    </source>
</evidence>
<keyword evidence="1" id="KW-0812">Transmembrane</keyword>
<keyword evidence="1" id="KW-0472">Membrane</keyword>
<feature type="transmembrane region" description="Helical" evidence="1">
    <location>
        <begin position="28"/>
        <end position="52"/>
    </location>
</feature>
<reference evidence="2" key="1">
    <citation type="submission" date="2021-01" db="EMBL/GenBank/DDBJ databases">
        <title>Whole genome shotgun sequence of Actinocatenispora rupis NBRC 107355.</title>
        <authorList>
            <person name="Komaki H."/>
            <person name="Tamura T."/>
        </authorList>
    </citation>
    <scope>NUCLEOTIDE SEQUENCE</scope>
    <source>
        <strain evidence="2">NBRC 107355</strain>
    </source>
</reference>
<gene>
    <name evidence="2" type="ORF">Aru02nite_39280</name>
</gene>
<keyword evidence="1" id="KW-1133">Transmembrane helix</keyword>
<dbReference type="AlphaFoldDB" id="A0A8J3NB61"/>
<comment type="caution">
    <text evidence="2">The sequence shown here is derived from an EMBL/GenBank/DDBJ whole genome shotgun (WGS) entry which is preliminary data.</text>
</comment>
<sequence length="194" mass="20281">MAEPVTAPAGTGVGPVPRPVRVAVTATWAGVLVALVAGALFGGMVAGAWVSWDLLPALLGVRPGVAGLPVGAAAGLAAGFTVGHRTRGWVRVLRLHLLRRNGTHADARVTRVERRHRHTARGGSTTAYTVVVGWVDRDGAQGCVRHFRFLGDGDPRFPALLRTGATVRVAYRAGRAARAVLDVPYAPVLADLLP</sequence>
<accession>A0A8J3NB61</accession>
<evidence type="ECO:0000313" key="2">
    <source>
        <dbReference type="EMBL" id="GID13039.1"/>
    </source>
</evidence>
<keyword evidence="3" id="KW-1185">Reference proteome</keyword>